<dbReference type="HAMAP" id="MF_01139">
    <property type="entry name" value="ISPT"/>
    <property type="match status" value="1"/>
</dbReference>
<feature type="binding site" evidence="2">
    <location>
        <begin position="191"/>
        <end position="193"/>
    </location>
    <ligand>
        <name>substrate</name>
    </ligand>
</feature>
<dbReference type="InterPro" id="IPR036424">
    <property type="entry name" value="UPP_synth-like_sf"/>
</dbReference>
<feature type="binding site" evidence="2">
    <location>
        <position position="17"/>
    </location>
    <ligand>
        <name>Mg(2+)</name>
        <dbReference type="ChEBI" id="CHEBI:18420"/>
    </ligand>
</feature>
<dbReference type="SUPFAM" id="SSF64005">
    <property type="entry name" value="Undecaprenyl diphosphate synthase"/>
    <property type="match status" value="1"/>
</dbReference>
<name>A0A3N1MDN4_9PROT</name>
<comment type="similarity">
    <text evidence="2">Belongs to the UPP synthase family.</text>
</comment>
<dbReference type="Gene3D" id="3.40.1180.10">
    <property type="entry name" value="Decaprenyl diphosphate synthase-like"/>
    <property type="match status" value="1"/>
</dbReference>
<dbReference type="GO" id="GO:0008834">
    <property type="term" value="F:ditrans,polycis-undecaprenyl-diphosphate synthase [(2E,6E)-farnesyl-diphosphate specific] activity"/>
    <property type="evidence" value="ECO:0007669"/>
    <property type="project" value="TreeGrafter"/>
</dbReference>
<dbReference type="NCBIfam" id="NF011405">
    <property type="entry name" value="PRK14830.1"/>
    <property type="match status" value="1"/>
</dbReference>
<dbReference type="PANTHER" id="PTHR10291">
    <property type="entry name" value="DEHYDRODOLICHYL DIPHOSPHATE SYNTHASE FAMILY MEMBER"/>
    <property type="match status" value="1"/>
</dbReference>
<protein>
    <recommendedName>
        <fullName evidence="2">Isoprenyl transferase</fullName>
        <ecNumber evidence="2">2.5.1.-</ecNumber>
    </recommendedName>
</protein>
<sequence length="239" mass="26543">MAPADGHVPRHVAIIMDGNGRWARARGLPRAAGHRQGAEAVKRTVRAAGDLGVRYLTLFGFSSENWKRPEPEVNDLMGLLRHYLRAEIAELHANGVRLRVIGDRNRLARDIRALIENAEATTGANEALNLTVALSYGGRQEIVGAVRRLADDIRAGLIAPDQIDEATLAGRLDTRDLPDPDLLIRTSGEQRISNFMLWQSAYTELHFTPTLWPDFGHAQLDEALRDFGSRERRFGAVAR</sequence>
<dbReference type="InterPro" id="IPR018520">
    <property type="entry name" value="UPP_synth-like_CS"/>
</dbReference>
<feature type="binding site" evidence="2">
    <location>
        <begin position="62"/>
        <end position="64"/>
    </location>
    <ligand>
        <name>substrate</name>
    </ligand>
</feature>
<feature type="binding site" evidence="2">
    <location>
        <position position="204"/>
    </location>
    <ligand>
        <name>Mg(2+)</name>
        <dbReference type="ChEBI" id="CHEBI:18420"/>
    </ligand>
</feature>
<feature type="binding site" evidence="2">
    <location>
        <position position="34"/>
    </location>
    <ligand>
        <name>substrate</name>
    </ligand>
</feature>
<gene>
    <name evidence="3" type="ORF">EDC65_0840</name>
</gene>
<feature type="active site" description="Proton acceptor" evidence="2">
    <location>
        <position position="65"/>
    </location>
</feature>
<accession>A0A3N1MDN4</accession>
<dbReference type="FunFam" id="3.40.1180.10:FF:000001">
    <property type="entry name" value="(2E,6E)-farnesyl-diphosphate-specific ditrans,polycis-undecaprenyl-diphosphate synthase"/>
    <property type="match status" value="1"/>
</dbReference>
<proteinExistence type="inferred from homology"/>
<keyword evidence="2" id="KW-0460">Magnesium</keyword>
<comment type="caution">
    <text evidence="3">The sequence shown here is derived from an EMBL/GenBank/DDBJ whole genome shotgun (WGS) entry which is preliminary data.</text>
</comment>
<comment type="function">
    <text evidence="2">Catalyzes the condensation of isopentenyl diphosphate (IPP) with allylic pyrophosphates generating different type of terpenoids.</text>
</comment>
<dbReference type="GO" id="GO:0005829">
    <property type="term" value="C:cytosol"/>
    <property type="evidence" value="ECO:0007669"/>
    <property type="project" value="TreeGrafter"/>
</dbReference>
<keyword evidence="4" id="KW-1185">Reference proteome</keyword>
<feature type="binding site" evidence="2">
    <location>
        <position position="68"/>
    </location>
    <ligand>
        <name>substrate</name>
    </ligand>
</feature>
<comment type="subunit">
    <text evidence="2">Homodimer.</text>
</comment>
<comment type="cofactor">
    <cofactor evidence="2">
        <name>Mg(2+)</name>
        <dbReference type="ChEBI" id="CHEBI:18420"/>
    </cofactor>
    <text evidence="2">Binds 2 magnesium ions per subunit.</text>
</comment>
<dbReference type="Pfam" id="PF01255">
    <property type="entry name" value="Prenyltransf"/>
    <property type="match status" value="1"/>
</dbReference>
<dbReference type="OrthoDB" id="4191603at2"/>
<keyword evidence="1 2" id="KW-0808">Transferase</keyword>
<dbReference type="EC" id="2.5.1.-" evidence="2"/>
<dbReference type="GO" id="GO:0016094">
    <property type="term" value="P:polyprenol biosynthetic process"/>
    <property type="evidence" value="ECO:0007669"/>
    <property type="project" value="TreeGrafter"/>
</dbReference>
<dbReference type="Proteomes" id="UP000278222">
    <property type="component" value="Unassembled WGS sequence"/>
</dbReference>
<feature type="binding site" evidence="2">
    <location>
        <begin position="18"/>
        <end position="21"/>
    </location>
    <ligand>
        <name>substrate</name>
    </ligand>
</feature>
<keyword evidence="2" id="KW-0479">Metal-binding</keyword>
<reference evidence="3 4" key="1">
    <citation type="submission" date="2018-11" db="EMBL/GenBank/DDBJ databases">
        <title>Genomic Encyclopedia of Type Strains, Phase IV (KMG-IV): sequencing the most valuable type-strain genomes for metagenomic binning, comparative biology and taxonomic classification.</title>
        <authorList>
            <person name="Goeker M."/>
        </authorList>
    </citation>
    <scope>NUCLEOTIDE SEQUENCE [LARGE SCALE GENOMIC DNA]</scope>
    <source>
        <strain evidence="3 4">DSM 5900</strain>
    </source>
</reference>
<dbReference type="PANTHER" id="PTHR10291:SF0">
    <property type="entry name" value="DEHYDRODOLICHYL DIPHOSPHATE SYNTHASE 2"/>
    <property type="match status" value="1"/>
</dbReference>
<organism evidence="3 4">
    <name type="scientific">Stella humosa</name>
    <dbReference type="NCBI Taxonomy" id="94"/>
    <lineage>
        <taxon>Bacteria</taxon>
        <taxon>Pseudomonadati</taxon>
        <taxon>Pseudomonadota</taxon>
        <taxon>Alphaproteobacteria</taxon>
        <taxon>Rhodospirillales</taxon>
        <taxon>Stellaceae</taxon>
        <taxon>Stella</taxon>
    </lineage>
</organism>
<dbReference type="PROSITE" id="PS01066">
    <property type="entry name" value="UPP_SYNTHASE"/>
    <property type="match status" value="1"/>
</dbReference>
<feature type="binding site" evidence="2">
    <location>
        <position position="185"/>
    </location>
    <ligand>
        <name>substrate</name>
    </ligand>
</feature>
<evidence type="ECO:0000313" key="4">
    <source>
        <dbReference type="Proteomes" id="UP000278222"/>
    </source>
</evidence>
<dbReference type="AlphaFoldDB" id="A0A3N1MDN4"/>
<feature type="binding site" evidence="2">
    <location>
        <position position="30"/>
    </location>
    <ligand>
        <name>substrate</name>
    </ligand>
</feature>
<dbReference type="InterPro" id="IPR001441">
    <property type="entry name" value="UPP_synth-like"/>
</dbReference>
<dbReference type="EMBL" id="RJKX01000011">
    <property type="protein sequence ID" value="ROQ01658.1"/>
    <property type="molecule type" value="Genomic_DNA"/>
</dbReference>
<dbReference type="NCBIfam" id="NF011408">
    <property type="entry name" value="PRK14834.1"/>
    <property type="match status" value="1"/>
</dbReference>
<evidence type="ECO:0000313" key="3">
    <source>
        <dbReference type="EMBL" id="ROQ01658.1"/>
    </source>
</evidence>
<feature type="binding site" evidence="2">
    <location>
        <position position="22"/>
    </location>
    <ligand>
        <name>substrate</name>
    </ligand>
</feature>
<evidence type="ECO:0000256" key="1">
    <source>
        <dbReference type="ARBA" id="ARBA00022679"/>
    </source>
</evidence>
<dbReference type="GO" id="GO:0000287">
    <property type="term" value="F:magnesium ion binding"/>
    <property type="evidence" value="ECO:0007669"/>
    <property type="project" value="UniProtKB-UniRule"/>
</dbReference>
<dbReference type="CDD" id="cd00475">
    <property type="entry name" value="Cis_IPPS"/>
    <property type="match status" value="1"/>
</dbReference>
<feature type="binding site" evidence="2">
    <location>
        <position position="66"/>
    </location>
    <ligand>
        <name>substrate</name>
    </ligand>
</feature>
<dbReference type="RefSeq" id="WP_123688395.1">
    <property type="nucleotide sequence ID" value="NZ_AP019700.1"/>
</dbReference>
<evidence type="ECO:0000256" key="2">
    <source>
        <dbReference type="HAMAP-Rule" id="MF_01139"/>
    </source>
</evidence>
<feature type="active site" evidence="2">
    <location>
        <position position="17"/>
    </location>
</feature>
<dbReference type="NCBIfam" id="TIGR00055">
    <property type="entry name" value="uppS"/>
    <property type="match status" value="1"/>
</dbReference>